<keyword evidence="2" id="KW-0813">Transport</keyword>
<accession>A0A2T4Z7K2</accession>
<dbReference type="EMBL" id="PZZP01000001">
    <property type="protein sequence ID" value="PTM57864.1"/>
    <property type="molecule type" value="Genomic_DNA"/>
</dbReference>
<evidence type="ECO:0000256" key="4">
    <source>
        <dbReference type="SAM" id="SignalP"/>
    </source>
</evidence>
<gene>
    <name evidence="5" type="ORF">C8J48_0429</name>
</gene>
<dbReference type="Gene3D" id="3.40.190.10">
    <property type="entry name" value="Periplasmic binding protein-like II"/>
    <property type="match status" value="2"/>
</dbReference>
<dbReference type="PANTHER" id="PTHR30061">
    <property type="entry name" value="MALTOSE-BINDING PERIPLASMIC PROTEIN"/>
    <property type="match status" value="1"/>
</dbReference>
<comment type="caution">
    <text evidence="5">The sequence shown here is derived from an EMBL/GenBank/DDBJ whole genome shotgun (WGS) entry which is preliminary data.</text>
</comment>
<protein>
    <submittedName>
        <fullName evidence="5">Carbohydrate ABC transporter substrate-binding protein (CUT1 family)</fullName>
    </submittedName>
</protein>
<evidence type="ECO:0000256" key="1">
    <source>
        <dbReference type="ARBA" id="ARBA00008520"/>
    </source>
</evidence>
<evidence type="ECO:0000313" key="6">
    <source>
        <dbReference type="Proteomes" id="UP000241639"/>
    </source>
</evidence>
<proteinExistence type="inferred from homology"/>
<dbReference type="GO" id="GO:0042956">
    <property type="term" value="P:maltodextrin transmembrane transport"/>
    <property type="evidence" value="ECO:0007669"/>
    <property type="project" value="TreeGrafter"/>
</dbReference>
<dbReference type="PANTHER" id="PTHR30061:SF50">
    <property type="entry name" value="MALTOSE_MALTODEXTRIN-BINDING PERIPLASMIC PROTEIN"/>
    <property type="match status" value="1"/>
</dbReference>
<dbReference type="PROSITE" id="PS51257">
    <property type="entry name" value="PROKAR_LIPOPROTEIN"/>
    <property type="match status" value="1"/>
</dbReference>
<dbReference type="AlphaFoldDB" id="A0A2T4Z7K2"/>
<dbReference type="GO" id="GO:1901982">
    <property type="term" value="F:maltose binding"/>
    <property type="evidence" value="ECO:0007669"/>
    <property type="project" value="TreeGrafter"/>
</dbReference>
<dbReference type="CDD" id="cd14748">
    <property type="entry name" value="PBP2_UgpB"/>
    <property type="match status" value="1"/>
</dbReference>
<dbReference type="Proteomes" id="UP000241639">
    <property type="component" value="Unassembled WGS sequence"/>
</dbReference>
<organism evidence="5 6">
    <name type="scientific">Desmospora activa DSM 45169</name>
    <dbReference type="NCBI Taxonomy" id="1121389"/>
    <lineage>
        <taxon>Bacteria</taxon>
        <taxon>Bacillati</taxon>
        <taxon>Bacillota</taxon>
        <taxon>Bacilli</taxon>
        <taxon>Bacillales</taxon>
        <taxon>Thermoactinomycetaceae</taxon>
        <taxon>Desmospora</taxon>
    </lineage>
</organism>
<keyword evidence="3 4" id="KW-0732">Signal</keyword>
<evidence type="ECO:0000313" key="5">
    <source>
        <dbReference type="EMBL" id="PTM57864.1"/>
    </source>
</evidence>
<dbReference type="GO" id="GO:0055052">
    <property type="term" value="C:ATP-binding cassette (ABC) transporter complex, substrate-binding subunit-containing"/>
    <property type="evidence" value="ECO:0007669"/>
    <property type="project" value="TreeGrafter"/>
</dbReference>
<comment type="similarity">
    <text evidence="1">Belongs to the bacterial solute-binding protein 1 family.</text>
</comment>
<feature type="chain" id="PRO_5039202800" evidence="4">
    <location>
        <begin position="23"/>
        <end position="421"/>
    </location>
</feature>
<feature type="signal peptide" evidence="4">
    <location>
        <begin position="1"/>
        <end position="22"/>
    </location>
</feature>
<keyword evidence="6" id="KW-1185">Reference proteome</keyword>
<dbReference type="InterPro" id="IPR006059">
    <property type="entry name" value="SBP"/>
</dbReference>
<dbReference type="Pfam" id="PF01547">
    <property type="entry name" value="SBP_bac_1"/>
    <property type="match status" value="1"/>
</dbReference>
<dbReference type="GO" id="GO:0015768">
    <property type="term" value="P:maltose transport"/>
    <property type="evidence" value="ECO:0007669"/>
    <property type="project" value="TreeGrafter"/>
</dbReference>
<dbReference type="SUPFAM" id="SSF53850">
    <property type="entry name" value="Periplasmic binding protein-like II"/>
    <property type="match status" value="1"/>
</dbReference>
<evidence type="ECO:0000256" key="2">
    <source>
        <dbReference type="ARBA" id="ARBA00022448"/>
    </source>
</evidence>
<reference evidence="5 6" key="1">
    <citation type="submission" date="2018-04" db="EMBL/GenBank/DDBJ databases">
        <title>Genomic Encyclopedia of Archaeal and Bacterial Type Strains, Phase II (KMG-II): from individual species to whole genera.</title>
        <authorList>
            <person name="Goeker M."/>
        </authorList>
    </citation>
    <scope>NUCLEOTIDE SEQUENCE [LARGE SCALE GENOMIC DNA]</scope>
    <source>
        <strain evidence="5 6">DSM 45169</strain>
    </source>
</reference>
<evidence type="ECO:0000256" key="3">
    <source>
        <dbReference type="ARBA" id="ARBA00022729"/>
    </source>
</evidence>
<sequence length="421" mass="47061">MNRVQMICSLMAVLVLVGTVMAGCATGQGDSANTITLWHGMTDTGKETFEQLAAQFEEKHPDFKVNVVYIAQQGEGRNEKLLAAIAGGNPPDVAFFDRFEVGSWANQGSLTDLTAMVEESDLDLEGYYPFAVEEASYKGKLYALPMGTDARMLFYNKDHFREAGIDSPPKTIAELEAAAEKLTIKKGKRFERIGFIPWLGQGWTYTWGWSFGGDFYDKDKEKVTIESEVVQSLEWMRDYAKKYNIEDVTAFTDSTGSAASDPFLTGQISMIVDVNAKISVINKYKPDLNYDVAPIPTPTGNDFTTWSGGWSLIMPKGAKNQEAAWEFMKFVAGEEGQKNYSKNTYNLSAIDSINQELYEEDPIMKQFVDLLPSSNHRPVISEGTLLWNELNKARDLAVRGKGDPRQLMQKVSNKVNKELEQ</sequence>
<name>A0A2T4Z7K2_9BACL</name>